<feature type="compositionally biased region" description="Low complexity" evidence="1">
    <location>
        <begin position="26"/>
        <end position="42"/>
    </location>
</feature>
<evidence type="ECO:0008006" key="4">
    <source>
        <dbReference type="Google" id="ProtNLM"/>
    </source>
</evidence>
<dbReference type="EMBL" id="LNVX01000394">
    <property type="protein sequence ID" value="OEG70274.1"/>
    <property type="molecule type" value="Genomic_DNA"/>
</dbReference>
<gene>
    <name evidence="2" type="ORF">ATZ36_05175</name>
</gene>
<comment type="caution">
    <text evidence="2">The sequence shown here is derived from an EMBL/GenBank/DDBJ whole genome shotgun (WGS) entry which is preliminary data.</text>
</comment>
<dbReference type="AlphaFoldDB" id="A0A1E5IIM6"/>
<evidence type="ECO:0000313" key="3">
    <source>
        <dbReference type="Proteomes" id="UP000095237"/>
    </source>
</evidence>
<evidence type="ECO:0000313" key="2">
    <source>
        <dbReference type="EMBL" id="OEG70274.1"/>
    </source>
</evidence>
<sequence length="84" mass="9429">MYIIFAFLLTSFTGCGKLKNSPVSGLNQLNNSNSSEINSQPEPSVPPEVDSQSETSSEVDAKDLMEKESWKEWTCRQWNDNKGK</sequence>
<feature type="compositionally biased region" description="Basic and acidic residues" evidence="1">
    <location>
        <begin position="59"/>
        <end position="68"/>
    </location>
</feature>
<organism evidence="2 3">
    <name type="scientific">Endomicrobium trichonymphae</name>
    <dbReference type="NCBI Taxonomy" id="1408204"/>
    <lineage>
        <taxon>Bacteria</taxon>
        <taxon>Pseudomonadati</taxon>
        <taxon>Elusimicrobiota</taxon>
        <taxon>Endomicrobiia</taxon>
        <taxon>Endomicrobiales</taxon>
        <taxon>Endomicrobiaceae</taxon>
        <taxon>Candidatus Endomicrobiellum</taxon>
    </lineage>
</organism>
<accession>A0A1E5IIM6</accession>
<proteinExistence type="predicted"/>
<protein>
    <recommendedName>
        <fullName evidence="4">Lipoprotein</fullName>
    </recommendedName>
</protein>
<evidence type="ECO:0000256" key="1">
    <source>
        <dbReference type="SAM" id="MobiDB-lite"/>
    </source>
</evidence>
<keyword evidence="3" id="KW-1185">Reference proteome</keyword>
<dbReference type="Proteomes" id="UP000095237">
    <property type="component" value="Unassembled WGS sequence"/>
</dbReference>
<reference evidence="2 3" key="1">
    <citation type="submission" date="2015-11" db="EMBL/GenBank/DDBJ databases">
        <title>Evidence for parallel genomic evolution in an endosymbiosis of termite gut flagellates.</title>
        <authorList>
            <person name="Zheng H."/>
        </authorList>
    </citation>
    <scope>NUCLEOTIDE SEQUENCE [LARGE SCALE GENOMIC DNA]</scope>
    <source>
        <strain evidence="2 3">CET450</strain>
    </source>
</reference>
<feature type="region of interest" description="Disordered" evidence="1">
    <location>
        <begin position="26"/>
        <end position="68"/>
    </location>
</feature>
<name>A0A1E5IIM6_ENDTX</name>